<dbReference type="EMBL" id="LT605205">
    <property type="protein sequence ID" value="SCD20215.1"/>
    <property type="molecule type" value="Genomic_DNA"/>
</dbReference>
<keyword evidence="2" id="KW-1185">Reference proteome</keyword>
<dbReference type="Proteomes" id="UP000187464">
    <property type="component" value="Chromosome I"/>
</dbReference>
<evidence type="ECO:0000313" key="1">
    <source>
        <dbReference type="EMBL" id="SCD20215.1"/>
    </source>
</evidence>
<protein>
    <recommendedName>
        <fullName evidence="3">UDP-2,4-diacetamido-2,4, 6-trideoxy-beta-L-altropyranose hydrolase</fullName>
    </recommendedName>
</protein>
<accession>A0A1R3T8E6</accession>
<reference evidence="1 2" key="1">
    <citation type="submission" date="2016-08" db="EMBL/GenBank/DDBJ databases">
        <authorList>
            <person name="Seilhamer J.J."/>
        </authorList>
    </citation>
    <scope>NUCLEOTIDE SEQUENCE [LARGE SCALE GENOMIC DNA]</scope>
    <source>
        <strain evidence="1">M3/6</strain>
    </source>
</reference>
<name>A0A1R3T8E6_9BACT</name>
<dbReference type="AlphaFoldDB" id="A0A1R3T8E6"/>
<evidence type="ECO:0008006" key="3">
    <source>
        <dbReference type="Google" id="ProtNLM"/>
    </source>
</evidence>
<dbReference type="KEGG" id="psac:PSM36_1393"/>
<dbReference type="Gene3D" id="3.40.50.2000">
    <property type="entry name" value="Glycogen Phosphorylase B"/>
    <property type="match status" value="1"/>
</dbReference>
<organism evidence="1 2">
    <name type="scientific">Proteiniphilum saccharofermentans</name>
    <dbReference type="NCBI Taxonomy" id="1642647"/>
    <lineage>
        <taxon>Bacteria</taxon>
        <taxon>Pseudomonadati</taxon>
        <taxon>Bacteroidota</taxon>
        <taxon>Bacteroidia</taxon>
        <taxon>Bacteroidales</taxon>
        <taxon>Dysgonomonadaceae</taxon>
        <taxon>Proteiniphilum</taxon>
    </lineage>
</organism>
<gene>
    <name evidence="1" type="ORF">PSM36_1393</name>
</gene>
<dbReference type="Gene3D" id="3.40.50.11190">
    <property type="match status" value="1"/>
</dbReference>
<dbReference type="STRING" id="1642647.PSM36_1393"/>
<proteinExistence type="predicted"/>
<dbReference type="SUPFAM" id="SSF53756">
    <property type="entry name" value="UDP-Glycosyltransferase/glycogen phosphorylase"/>
    <property type="match status" value="1"/>
</dbReference>
<evidence type="ECO:0000313" key="2">
    <source>
        <dbReference type="Proteomes" id="UP000187464"/>
    </source>
</evidence>
<sequence length="335" mass="37897">MQKKILFRVDAGGQVGLGHYYRSLNLALTLKDRGYEILFVHQASEFWDNLKDFPFKHYELFPETAENDMISICRDQQAAVFYADGIIQFSPQFIQEIKKTAKVIFYQNLTDAKVLADVFILPSIHQDDAFFAPFENSGTVVYKGLEYFTFNKEIEKYDSLTFEKDKSVNKIAVTAGGSDPRNILLTLYEILDEGNISQQVEVAFFYGNDYLYKNNIPEKLKDYVSFLPYSTGKIVTYDLLIASFGVSAYEFMCLGMPVIGIGHQKSNAEALRILSAKTGAIYDLGLIDDLGKETFNATLNSLINNTEKLAAMSQKAKRILDTQGICRVVDILEKL</sequence>